<dbReference type="InterPro" id="IPR050325">
    <property type="entry name" value="Prot/Nucl_acid_deglycase"/>
</dbReference>
<dbReference type="EMBL" id="SCWC02000001">
    <property type="protein sequence ID" value="KAA1042347.1"/>
    <property type="molecule type" value="Genomic_DNA"/>
</dbReference>
<name>A0ABQ6RAV4_9STAP</name>
<dbReference type="Gene3D" id="3.40.50.880">
    <property type="match status" value="1"/>
</dbReference>
<gene>
    <name evidence="5" type="ORF">ERX35_000245</name>
</gene>
<dbReference type="CDD" id="cd03141">
    <property type="entry name" value="GATase1_Hsp31_like"/>
    <property type="match status" value="1"/>
</dbReference>
<organism evidence="5 6">
    <name type="scientific">Macrococcus equipercicus</name>
    <dbReference type="NCBI Taxonomy" id="69967"/>
    <lineage>
        <taxon>Bacteria</taxon>
        <taxon>Bacillati</taxon>
        <taxon>Bacillota</taxon>
        <taxon>Bacilli</taxon>
        <taxon>Bacillales</taxon>
        <taxon>Staphylococcaceae</taxon>
        <taxon>Macrococcus</taxon>
    </lineage>
</organism>
<dbReference type="Proteomes" id="UP000295735">
    <property type="component" value="Unassembled WGS sequence"/>
</dbReference>
<feature type="domain" description="DJ-1/PfpI" evidence="4">
    <location>
        <begin position="29"/>
        <end position="224"/>
    </location>
</feature>
<evidence type="ECO:0000313" key="5">
    <source>
        <dbReference type="EMBL" id="KAA1042347.1"/>
    </source>
</evidence>
<dbReference type="Pfam" id="PF01965">
    <property type="entry name" value="DJ-1_PfpI"/>
    <property type="match status" value="1"/>
</dbReference>
<dbReference type="SUPFAM" id="SSF52317">
    <property type="entry name" value="Class I glutamine amidotransferase-like"/>
    <property type="match status" value="1"/>
</dbReference>
<evidence type="ECO:0000256" key="1">
    <source>
        <dbReference type="ARBA" id="ARBA00023016"/>
    </source>
</evidence>
<keyword evidence="5" id="KW-0315">Glutamine amidotransferase</keyword>
<dbReference type="RefSeq" id="WP_149457899.1">
    <property type="nucleotide sequence ID" value="NZ_SCWC02000001.1"/>
</dbReference>
<evidence type="ECO:0000256" key="2">
    <source>
        <dbReference type="ARBA" id="ARBA00023239"/>
    </source>
</evidence>
<reference evidence="5 6" key="1">
    <citation type="submission" date="2019-09" db="EMBL/GenBank/DDBJ databases">
        <authorList>
            <person name="Mazhar S."/>
            <person name="Altermann E."/>
            <person name="Hill C."/>
            <person name="Mcauliffe O."/>
        </authorList>
    </citation>
    <scope>NUCLEOTIDE SEQUENCE [LARGE SCALE GENOMIC DNA]</scope>
    <source>
        <strain evidence="5 6">ATCC 51831</strain>
    </source>
</reference>
<evidence type="ECO:0000313" key="6">
    <source>
        <dbReference type="Proteomes" id="UP000295735"/>
    </source>
</evidence>
<evidence type="ECO:0000256" key="3">
    <source>
        <dbReference type="ARBA" id="ARBA00038493"/>
    </source>
</evidence>
<comment type="caution">
    <text evidence="5">The sequence shown here is derived from an EMBL/GenBank/DDBJ whole genome shotgun (WGS) entry which is preliminary data.</text>
</comment>
<comment type="similarity">
    <text evidence="3">Belongs to the peptidase C56 family. HSP31-like subfamily.</text>
</comment>
<keyword evidence="2" id="KW-0456">Lyase</keyword>
<keyword evidence="6" id="KW-1185">Reference proteome</keyword>
<sequence length="230" mass="24942">MIMAKILVVATNVENYETTDRATGVWLGEVTHFVEEMAAAGHEIDYVSPKGGYVPIDPASLKAANDTDWKWYGNDIFKQRALAATMKPSAVNPLEYAAIYYAGGHGAMWDFKDNTELQEIAETIYANGGFVTGVCHGVVGLVNVVDRQTGVPVLHGKKVTGFSTMEERLNGTKKQMPYLTQDAMTAAGGKYKAKRPLKSYVRIDGRVITGQNPPSAQKVGKKLAAALEAK</sequence>
<dbReference type="InterPro" id="IPR029062">
    <property type="entry name" value="Class_I_gatase-like"/>
</dbReference>
<proteinExistence type="inferred from homology"/>
<evidence type="ECO:0000259" key="4">
    <source>
        <dbReference type="Pfam" id="PF01965"/>
    </source>
</evidence>
<protein>
    <submittedName>
        <fullName evidence="5">Type 1 glutamine amidotransferase domain-containing protein</fullName>
    </submittedName>
</protein>
<dbReference type="PANTHER" id="PTHR48094">
    <property type="entry name" value="PROTEIN/NUCLEIC ACID DEGLYCASE DJ-1-RELATED"/>
    <property type="match status" value="1"/>
</dbReference>
<accession>A0ABQ6RAV4</accession>
<keyword evidence="1" id="KW-0346">Stress response</keyword>
<dbReference type="InterPro" id="IPR002818">
    <property type="entry name" value="DJ-1/PfpI"/>
</dbReference>
<dbReference type="PANTHER" id="PTHR48094:SF11">
    <property type="entry name" value="GLUTATHIONE-INDEPENDENT GLYOXALASE HSP31-RELATED"/>
    <property type="match status" value="1"/>
</dbReference>